<dbReference type="InterPro" id="IPR036259">
    <property type="entry name" value="MFS_trans_sf"/>
</dbReference>
<dbReference type="PANTHER" id="PTHR23511:SF34">
    <property type="entry name" value="SYNAPTIC VESICLE GLYCOPROTEIN 2"/>
    <property type="match status" value="1"/>
</dbReference>
<reference evidence="8 9" key="1">
    <citation type="journal article" date="2021" name="Elife">
        <title>Chloroplast acquisition without the gene transfer in kleptoplastic sea slugs, Plakobranchus ocellatus.</title>
        <authorList>
            <person name="Maeda T."/>
            <person name="Takahashi S."/>
            <person name="Yoshida T."/>
            <person name="Shimamura S."/>
            <person name="Takaki Y."/>
            <person name="Nagai Y."/>
            <person name="Toyoda A."/>
            <person name="Suzuki Y."/>
            <person name="Arimoto A."/>
            <person name="Ishii H."/>
            <person name="Satoh N."/>
            <person name="Nishiyama T."/>
            <person name="Hasebe M."/>
            <person name="Maruyama T."/>
            <person name="Minagawa J."/>
            <person name="Obokata J."/>
            <person name="Shigenobu S."/>
        </authorList>
    </citation>
    <scope>NUCLEOTIDE SEQUENCE [LARGE SCALE GENOMIC DNA]</scope>
</reference>
<protein>
    <submittedName>
        <fullName evidence="8">Synaptic vesicle glycoprotein 2C</fullName>
    </submittedName>
</protein>
<accession>A0AAV4JF66</accession>
<dbReference type="EMBL" id="BMAT01003181">
    <property type="protein sequence ID" value="GFS21479.1"/>
    <property type="molecule type" value="Genomic_DNA"/>
</dbReference>
<dbReference type="Proteomes" id="UP000762676">
    <property type="component" value="Unassembled WGS sequence"/>
</dbReference>
<evidence type="ECO:0000256" key="6">
    <source>
        <dbReference type="SAM" id="Phobius"/>
    </source>
</evidence>
<dbReference type="GO" id="GO:0022857">
    <property type="term" value="F:transmembrane transporter activity"/>
    <property type="evidence" value="ECO:0007669"/>
    <property type="project" value="InterPro"/>
</dbReference>
<evidence type="ECO:0000313" key="8">
    <source>
        <dbReference type="EMBL" id="GFS21479.1"/>
    </source>
</evidence>
<dbReference type="AlphaFoldDB" id="A0AAV4JF66"/>
<dbReference type="PROSITE" id="PS00216">
    <property type="entry name" value="SUGAR_TRANSPORT_1"/>
    <property type="match status" value="1"/>
</dbReference>
<evidence type="ECO:0000256" key="5">
    <source>
        <dbReference type="ARBA" id="ARBA00023136"/>
    </source>
</evidence>
<proteinExistence type="predicted"/>
<keyword evidence="9" id="KW-1185">Reference proteome</keyword>
<evidence type="ECO:0000256" key="4">
    <source>
        <dbReference type="ARBA" id="ARBA00022989"/>
    </source>
</evidence>
<dbReference type="SUPFAM" id="SSF103473">
    <property type="entry name" value="MFS general substrate transporter"/>
    <property type="match status" value="1"/>
</dbReference>
<feature type="transmembrane region" description="Helical" evidence="6">
    <location>
        <begin position="92"/>
        <end position="112"/>
    </location>
</feature>
<evidence type="ECO:0000256" key="3">
    <source>
        <dbReference type="ARBA" id="ARBA00022692"/>
    </source>
</evidence>
<dbReference type="PROSITE" id="PS50850">
    <property type="entry name" value="MFS"/>
    <property type="match status" value="1"/>
</dbReference>
<evidence type="ECO:0000313" key="9">
    <source>
        <dbReference type="Proteomes" id="UP000762676"/>
    </source>
</evidence>
<dbReference type="InterPro" id="IPR011701">
    <property type="entry name" value="MFS"/>
</dbReference>
<organism evidence="8 9">
    <name type="scientific">Elysia marginata</name>
    <dbReference type="NCBI Taxonomy" id="1093978"/>
    <lineage>
        <taxon>Eukaryota</taxon>
        <taxon>Metazoa</taxon>
        <taxon>Spiralia</taxon>
        <taxon>Lophotrochozoa</taxon>
        <taxon>Mollusca</taxon>
        <taxon>Gastropoda</taxon>
        <taxon>Heterobranchia</taxon>
        <taxon>Euthyneura</taxon>
        <taxon>Panpulmonata</taxon>
        <taxon>Sacoglossa</taxon>
        <taxon>Placobranchoidea</taxon>
        <taxon>Plakobranchidae</taxon>
        <taxon>Elysia</taxon>
    </lineage>
</organism>
<keyword evidence="2" id="KW-0813">Transport</keyword>
<name>A0AAV4JF66_9GAST</name>
<gene>
    <name evidence="8" type="ORF">ElyMa_001594900</name>
</gene>
<feature type="transmembrane region" description="Helical" evidence="6">
    <location>
        <begin position="204"/>
        <end position="224"/>
    </location>
</feature>
<dbReference type="InterPro" id="IPR020846">
    <property type="entry name" value="MFS_dom"/>
</dbReference>
<feature type="transmembrane region" description="Helical" evidence="6">
    <location>
        <begin position="178"/>
        <end position="198"/>
    </location>
</feature>
<evidence type="ECO:0000256" key="2">
    <source>
        <dbReference type="ARBA" id="ARBA00022448"/>
    </source>
</evidence>
<dbReference type="Pfam" id="PF07690">
    <property type="entry name" value="MFS_1"/>
    <property type="match status" value="1"/>
</dbReference>
<keyword evidence="3 6" id="KW-0812">Transmembrane</keyword>
<sequence>MIKGSNPDQVQAGREEDSIYVLKQVHASNRCPNPFKVEALALSEKCISSGARRPDNLSGQSSSCWPQITETFEKLAESTKELFRRRLRRTTLVLLVINFTLAFGYYGLFLWFPELFSRIDKYGGSFCDVKTGNDTGSNSSECESPSNEVYIESFLTSISNLPGNILSIFIVEKVGRKPILASSMVLSGLSVFLLAFVQQRWQNVLISCLFGAISVCGFNMLDVLQTELFPTHVRSTAFGMQTGIARIGAILGNVIFGQLVDVNCVIPMLLVASLLTFGGLSSLALPNMTGLDIH</sequence>
<dbReference type="Gene3D" id="1.20.1250.20">
    <property type="entry name" value="MFS general substrate transporter like domains"/>
    <property type="match status" value="1"/>
</dbReference>
<feature type="transmembrane region" description="Helical" evidence="6">
    <location>
        <begin position="265"/>
        <end position="285"/>
    </location>
</feature>
<dbReference type="PANTHER" id="PTHR23511">
    <property type="entry name" value="SYNAPTIC VESICLE GLYCOPROTEIN 2"/>
    <property type="match status" value="1"/>
</dbReference>
<feature type="transmembrane region" description="Helical" evidence="6">
    <location>
        <begin position="236"/>
        <end position="259"/>
    </location>
</feature>
<feature type="domain" description="Major facilitator superfamily (MFS) profile" evidence="7">
    <location>
        <begin position="1"/>
        <end position="290"/>
    </location>
</feature>
<keyword evidence="4 6" id="KW-1133">Transmembrane helix</keyword>
<evidence type="ECO:0000256" key="1">
    <source>
        <dbReference type="ARBA" id="ARBA00004141"/>
    </source>
</evidence>
<comment type="caution">
    <text evidence="8">The sequence shown here is derived from an EMBL/GenBank/DDBJ whole genome shotgun (WGS) entry which is preliminary data.</text>
</comment>
<dbReference type="GO" id="GO:0016020">
    <property type="term" value="C:membrane"/>
    <property type="evidence" value="ECO:0007669"/>
    <property type="project" value="UniProtKB-SubCell"/>
</dbReference>
<keyword evidence="5 6" id="KW-0472">Membrane</keyword>
<evidence type="ECO:0000259" key="7">
    <source>
        <dbReference type="PROSITE" id="PS50850"/>
    </source>
</evidence>
<comment type="subcellular location">
    <subcellularLocation>
        <location evidence="1">Membrane</location>
        <topology evidence="1">Multi-pass membrane protein</topology>
    </subcellularLocation>
</comment>
<dbReference type="InterPro" id="IPR005829">
    <property type="entry name" value="Sugar_transporter_CS"/>
</dbReference>